<dbReference type="InterPro" id="IPR043136">
    <property type="entry name" value="B30.2/SPRY_sf"/>
</dbReference>
<accession>A0AAV7Z475</accession>
<keyword evidence="1" id="KW-0175">Coiled coil</keyword>
<dbReference type="InterPro" id="IPR001870">
    <property type="entry name" value="B30.2/SPRY"/>
</dbReference>
<dbReference type="PROSITE" id="PS50188">
    <property type="entry name" value="B302_SPRY"/>
    <property type="match status" value="1"/>
</dbReference>
<dbReference type="CDD" id="cd11709">
    <property type="entry name" value="SPRY"/>
    <property type="match status" value="1"/>
</dbReference>
<evidence type="ECO:0000313" key="5">
    <source>
        <dbReference type="Proteomes" id="UP001146793"/>
    </source>
</evidence>
<name>A0AAV7Z475_9EUKA</name>
<dbReference type="AlphaFoldDB" id="A0AAV7Z475"/>
<reference evidence="4" key="1">
    <citation type="submission" date="2022-08" db="EMBL/GenBank/DDBJ databases">
        <title>Novel sulphate-reducing endosymbionts in the free-living metamonad Anaeramoeba.</title>
        <authorList>
            <person name="Jerlstrom-Hultqvist J."/>
            <person name="Cepicka I."/>
            <person name="Gallot-Lavallee L."/>
            <person name="Salas-Leiva D."/>
            <person name="Curtis B.A."/>
            <person name="Zahonova K."/>
            <person name="Pipaliya S."/>
            <person name="Dacks J."/>
            <person name="Roger A.J."/>
        </authorList>
    </citation>
    <scope>NUCLEOTIDE SEQUENCE</scope>
    <source>
        <strain evidence="4">Busselton2</strain>
    </source>
</reference>
<evidence type="ECO:0000259" key="3">
    <source>
        <dbReference type="PROSITE" id="PS50188"/>
    </source>
</evidence>
<dbReference type="EMBL" id="JANTQA010000042">
    <property type="protein sequence ID" value="KAJ3434920.1"/>
    <property type="molecule type" value="Genomic_DNA"/>
</dbReference>
<dbReference type="Proteomes" id="UP001146793">
    <property type="component" value="Unassembled WGS sequence"/>
</dbReference>
<feature type="region of interest" description="Disordered" evidence="2">
    <location>
        <begin position="195"/>
        <end position="249"/>
    </location>
</feature>
<evidence type="ECO:0000313" key="4">
    <source>
        <dbReference type="EMBL" id="KAJ3434920.1"/>
    </source>
</evidence>
<dbReference type="InterPro" id="IPR013320">
    <property type="entry name" value="ConA-like_dom_sf"/>
</dbReference>
<dbReference type="Gene3D" id="2.60.120.920">
    <property type="match status" value="1"/>
</dbReference>
<feature type="domain" description="B30.2/SPRY" evidence="3">
    <location>
        <begin position="266"/>
        <end position="447"/>
    </location>
</feature>
<proteinExistence type="predicted"/>
<feature type="compositionally biased region" description="Basic and acidic residues" evidence="2">
    <location>
        <begin position="210"/>
        <end position="249"/>
    </location>
</feature>
<organism evidence="4 5">
    <name type="scientific">Anaeramoeba flamelloides</name>
    <dbReference type="NCBI Taxonomy" id="1746091"/>
    <lineage>
        <taxon>Eukaryota</taxon>
        <taxon>Metamonada</taxon>
        <taxon>Anaeramoebidae</taxon>
        <taxon>Anaeramoeba</taxon>
    </lineage>
</organism>
<dbReference type="SUPFAM" id="SSF49899">
    <property type="entry name" value="Concanavalin A-like lectins/glucanases"/>
    <property type="match status" value="1"/>
</dbReference>
<protein>
    <submittedName>
        <fullName evidence="4">Spry domain-containing socs box protein</fullName>
    </submittedName>
</protein>
<dbReference type="InterPro" id="IPR003877">
    <property type="entry name" value="SPRY_dom"/>
</dbReference>
<sequence>MTNITPNSEQILELKNGLEKVIKKLNDNLLEITDKQKQEEIFVNKQIDKLCNLLQAKRKLLLEESRSLSQHRKDTLTKALNDSINDREVVTKYLSDQGQVSDREINLILNKASQINYSTQTNNTLDISRTEKALKELNFSPDYSLENSMIHVPSLIATGEKSKISVLFRDLNNQNVDPNLKIKAGFKKSSVVQKNLTPTPLGKGFQKTTQKKENEIATENEKENQIETEKENENEKEKETETENKRENKKGNEKIVLSECEFDFLEIGNYEIYLSIDKKLLPNYPKNLFVCNTDIWNYKTQGDFMKLLNKGKTVFGKDGNDYWEESTICGKTIMKTGKYIFRVKIEKCGYNLYLGVCQHGSRERSFLSKTAWFFDCFKGGKVTAEDFLRYDKPIKEGHVLGIEVDMDTHSLTFWNDQKRLGVAFKNLPNELVLAVHFRRPGQKVTII</sequence>
<dbReference type="Pfam" id="PF00622">
    <property type="entry name" value="SPRY"/>
    <property type="match status" value="1"/>
</dbReference>
<comment type="caution">
    <text evidence="4">The sequence shown here is derived from an EMBL/GenBank/DDBJ whole genome shotgun (WGS) entry which is preliminary data.</text>
</comment>
<evidence type="ECO:0000256" key="2">
    <source>
        <dbReference type="SAM" id="MobiDB-lite"/>
    </source>
</evidence>
<gene>
    <name evidence="4" type="ORF">M0812_02046</name>
</gene>
<feature type="coiled-coil region" evidence="1">
    <location>
        <begin position="8"/>
        <end position="35"/>
    </location>
</feature>
<evidence type="ECO:0000256" key="1">
    <source>
        <dbReference type="SAM" id="Coils"/>
    </source>
</evidence>